<dbReference type="SUPFAM" id="SSF160443">
    <property type="entry name" value="SMR domain-like"/>
    <property type="match status" value="1"/>
</dbReference>
<dbReference type="CDD" id="cd14371">
    <property type="entry name" value="CUE_CID7_like"/>
    <property type="match status" value="1"/>
</dbReference>
<proteinExistence type="predicted"/>
<dbReference type="PROSITE" id="PS50828">
    <property type="entry name" value="SMR"/>
    <property type="match status" value="1"/>
</dbReference>
<feature type="domain" description="Smr" evidence="2">
    <location>
        <begin position="499"/>
        <end position="581"/>
    </location>
</feature>
<dbReference type="SMART" id="SM00463">
    <property type="entry name" value="SMR"/>
    <property type="match status" value="1"/>
</dbReference>
<dbReference type="PANTHER" id="PTHR46651">
    <property type="entry name" value="POLYADENYLATE-BINDING PROTEIN-INTERACTING PROTEIN 7"/>
    <property type="match status" value="1"/>
</dbReference>
<dbReference type="Gene3D" id="3.30.1370.110">
    <property type="match status" value="1"/>
</dbReference>
<evidence type="ECO:0000259" key="2">
    <source>
        <dbReference type="PROSITE" id="PS50828"/>
    </source>
</evidence>
<dbReference type="InterPro" id="IPR036063">
    <property type="entry name" value="Smr_dom_sf"/>
</dbReference>
<dbReference type="Pfam" id="PF08590">
    <property type="entry name" value="DUF1771"/>
    <property type="match status" value="1"/>
</dbReference>
<dbReference type="InterPro" id="IPR002625">
    <property type="entry name" value="Smr_dom"/>
</dbReference>
<evidence type="ECO:0000256" key="1">
    <source>
        <dbReference type="SAM" id="MobiDB-lite"/>
    </source>
</evidence>
<protein>
    <recommendedName>
        <fullName evidence="2">Smr domain-containing protein</fullName>
    </recommendedName>
</protein>
<evidence type="ECO:0000313" key="4">
    <source>
        <dbReference type="Proteomes" id="UP001472677"/>
    </source>
</evidence>
<evidence type="ECO:0000313" key="3">
    <source>
        <dbReference type="EMBL" id="KAK8515432.1"/>
    </source>
</evidence>
<feature type="region of interest" description="Disordered" evidence="1">
    <location>
        <begin position="362"/>
        <end position="385"/>
    </location>
</feature>
<name>A0ABR2C7Q2_9ROSI</name>
<reference evidence="3 4" key="1">
    <citation type="journal article" date="2024" name="G3 (Bethesda)">
        <title>Genome assembly of Hibiscus sabdariffa L. provides insights into metabolisms of medicinal natural products.</title>
        <authorList>
            <person name="Kim T."/>
        </authorList>
    </citation>
    <scope>NUCLEOTIDE SEQUENCE [LARGE SCALE GENOMIC DNA]</scope>
    <source>
        <strain evidence="3">TK-2024</strain>
        <tissue evidence="3">Old leaves</tissue>
    </source>
</reference>
<dbReference type="SMART" id="SM01162">
    <property type="entry name" value="DUF1771"/>
    <property type="match status" value="1"/>
</dbReference>
<dbReference type="Proteomes" id="UP001472677">
    <property type="component" value="Unassembled WGS sequence"/>
</dbReference>
<keyword evidence="4" id="KW-1185">Reference proteome</keyword>
<dbReference type="InterPro" id="IPR013899">
    <property type="entry name" value="DUF1771"/>
</dbReference>
<accession>A0ABR2C7Q2</accession>
<sequence>MNPFYLFRKGFGIQISDTKLNTAGKVTTLNPNAAEFVPFSLRSPSSGSSSAVDATRFTISRTIGKAVLDRSESSISNNSDDEAHQFWHRQLPDDITPDFKVVNEDDSQGTGSGSLSLAGLSLYGDSEASRFPASAGGGYIFGNQQLLHHNVNGSKIAENLRHPSSSYGRNPTSASFLHLPIKPWDKQLVNSDQLLGNGREGQPYNGNSRHRFANDLLGEHTIMDAPEMNPVEFLASQFPELAAESLAEVYFANDCDLNLTIEMLTQPELQVDGGFNLNLNPKTLSAPNLSTLGFPAVTVSDDHSGPKKYAGDDLQHSANPYRSSDKNNIFMFKSSSSLPSRGALDFTSGIRKMTSLDSGVWKYDGNSSPDSTAGSSRNSHGLANTYGAAPGRGVYANRLQTHGSAHSAPVWPETGDAMANLYSELHEEPQVHARSSNAYFDQARQGFLGGNKTLAKELSFKGPLQNMHMKAAHGNAEESIYRQRNQVHPEIVGGQQRIIDLHGLHVTEAIHMLKYELSVLRSTARAADQRLQVYISVGTGHQTRGSRIPARLPVAVQHYLLEEECLDYTEPQPGLLRVVIY</sequence>
<gene>
    <name evidence="3" type="ORF">V6N12_075474</name>
</gene>
<comment type="caution">
    <text evidence="3">The sequence shown here is derived from an EMBL/GenBank/DDBJ whole genome shotgun (WGS) entry which is preliminary data.</text>
</comment>
<dbReference type="InterPro" id="IPR053242">
    <property type="entry name" value="PAM2-like_domain"/>
</dbReference>
<dbReference type="InterPro" id="IPR041806">
    <property type="entry name" value="CID5/6/7_CUE"/>
</dbReference>
<organism evidence="3 4">
    <name type="scientific">Hibiscus sabdariffa</name>
    <name type="common">roselle</name>
    <dbReference type="NCBI Taxonomy" id="183260"/>
    <lineage>
        <taxon>Eukaryota</taxon>
        <taxon>Viridiplantae</taxon>
        <taxon>Streptophyta</taxon>
        <taxon>Embryophyta</taxon>
        <taxon>Tracheophyta</taxon>
        <taxon>Spermatophyta</taxon>
        <taxon>Magnoliopsida</taxon>
        <taxon>eudicotyledons</taxon>
        <taxon>Gunneridae</taxon>
        <taxon>Pentapetalae</taxon>
        <taxon>rosids</taxon>
        <taxon>malvids</taxon>
        <taxon>Malvales</taxon>
        <taxon>Malvaceae</taxon>
        <taxon>Malvoideae</taxon>
        <taxon>Hibiscus</taxon>
    </lineage>
</organism>
<dbReference type="EMBL" id="JBBPBM010000063">
    <property type="protein sequence ID" value="KAK8515432.1"/>
    <property type="molecule type" value="Genomic_DNA"/>
</dbReference>
<feature type="compositionally biased region" description="Polar residues" evidence="1">
    <location>
        <begin position="365"/>
        <end position="382"/>
    </location>
</feature>
<dbReference type="PANTHER" id="PTHR46651:SF1">
    <property type="entry name" value="SMALL MUTS RELATED FAMILY PROTEIN"/>
    <property type="match status" value="1"/>
</dbReference>